<evidence type="ECO:0000313" key="3">
    <source>
        <dbReference type="EMBL" id="GAA3734247.1"/>
    </source>
</evidence>
<evidence type="ECO:0000256" key="1">
    <source>
        <dbReference type="ARBA" id="ARBA00023002"/>
    </source>
</evidence>
<dbReference type="EMBL" id="BAABEP010000022">
    <property type="protein sequence ID" value="GAA3734247.1"/>
    <property type="molecule type" value="Genomic_DNA"/>
</dbReference>
<accession>A0ABP7FF50</accession>
<reference evidence="4" key="1">
    <citation type="journal article" date="2019" name="Int. J. Syst. Evol. Microbiol.">
        <title>The Global Catalogue of Microorganisms (GCM) 10K type strain sequencing project: providing services to taxonomists for standard genome sequencing and annotation.</title>
        <authorList>
            <consortium name="The Broad Institute Genomics Platform"/>
            <consortium name="The Broad Institute Genome Sequencing Center for Infectious Disease"/>
            <person name="Wu L."/>
            <person name="Ma J."/>
        </authorList>
    </citation>
    <scope>NUCLEOTIDE SEQUENCE [LARGE SCALE GENOMIC DNA]</scope>
    <source>
        <strain evidence="4">JCM 30846</strain>
    </source>
</reference>
<name>A0ABP7FF50_9ACTN</name>
<comment type="caution">
    <text evidence="3">The sequence shown here is derived from an EMBL/GenBank/DDBJ whole genome shotgun (WGS) entry which is preliminary data.</text>
</comment>
<feature type="domain" description="Pyrroline-5-carboxylate reductase catalytic N-terminal" evidence="2">
    <location>
        <begin position="4"/>
        <end position="93"/>
    </location>
</feature>
<keyword evidence="1" id="KW-0560">Oxidoreductase</keyword>
<organism evidence="3 4">
    <name type="scientific">Streptomyces tremellae</name>
    <dbReference type="NCBI Taxonomy" id="1124239"/>
    <lineage>
        <taxon>Bacteria</taxon>
        <taxon>Bacillati</taxon>
        <taxon>Actinomycetota</taxon>
        <taxon>Actinomycetes</taxon>
        <taxon>Kitasatosporales</taxon>
        <taxon>Streptomycetaceae</taxon>
        <taxon>Streptomyces</taxon>
    </lineage>
</organism>
<gene>
    <name evidence="3" type="ORF">GCM10023082_34400</name>
</gene>
<dbReference type="Pfam" id="PF03807">
    <property type="entry name" value="F420_oxidored"/>
    <property type="match status" value="1"/>
</dbReference>
<sequence length="223" mass="22381">MSGISIIGTGTMARTIGARAIAGGNTVEVMGRDQSKAADLATSLGGGAATGEWGTAPAGDIVIVALLYDGVVPVVAHYGDALAGKVIVDISNPFNPAFDGLAHREETSIAQEAAKAAPADAHVVKAFNTVFRHVLEKGWPDVFIAGDDAQAKAGVGAFVQTLGMRPLDVGGLKMAHWLEGAGVVTVGLANHGVGNAEFALGVTELPAGADGRHTTGGPLPDAV</sequence>
<dbReference type="Gene3D" id="3.40.50.720">
    <property type="entry name" value="NAD(P)-binding Rossmann-like Domain"/>
    <property type="match status" value="1"/>
</dbReference>
<dbReference type="PANTHER" id="PTHR14239">
    <property type="entry name" value="DUDULIN-RELATED"/>
    <property type="match status" value="1"/>
</dbReference>
<dbReference type="SUPFAM" id="SSF51735">
    <property type="entry name" value="NAD(P)-binding Rossmann-fold domains"/>
    <property type="match status" value="1"/>
</dbReference>
<evidence type="ECO:0000313" key="4">
    <source>
        <dbReference type="Proteomes" id="UP001499884"/>
    </source>
</evidence>
<protein>
    <submittedName>
        <fullName evidence="3">NAD(P)-binding domain-containing protein</fullName>
    </submittedName>
</protein>
<dbReference type="InterPro" id="IPR028939">
    <property type="entry name" value="P5C_Rdtase_cat_N"/>
</dbReference>
<dbReference type="InterPro" id="IPR036291">
    <property type="entry name" value="NAD(P)-bd_dom_sf"/>
</dbReference>
<dbReference type="Proteomes" id="UP001499884">
    <property type="component" value="Unassembled WGS sequence"/>
</dbReference>
<dbReference type="RefSeq" id="WP_345647732.1">
    <property type="nucleotide sequence ID" value="NZ_BAABEP010000022.1"/>
</dbReference>
<dbReference type="PANTHER" id="PTHR14239:SF10">
    <property type="entry name" value="REDUCTASE"/>
    <property type="match status" value="1"/>
</dbReference>
<dbReference type="InterPro" id="IPR051267">
    <property type="entry name" value="STEAP_metalloreductase"/>
</dbReference>
<evidence type="ECO:0000259" key="2">
    <source>
        <dbReference type="Pfam" id="PF03807"/>
    </source>
</evidence>
<proteinExistence type="predicted"/>
<keyword evidence="4" id="KW-1185">Reference proteome</keyword>